<organism evidence="1 2">
    <name type="scientific">Flavobacterium cerinum</name>
    <dbReference type="NCBI Taxonomy" id="2502784"/>
    <lineage>
        <taxon>Bacteria</taxon>
        <taxon>Pseudomonadati</taxon>
        <taxon>Bacteroidota</taxon>
        <taxon>Flavobacteriia</taxon>
        <taxon>Flavobacteriales</taxon>
        <taxon>Flavobacteriaceae</taxon>
        <taxon>Flavobacterium</taxon>
    </lineage>
</organism>
<proteinExistence type="predicted"/>
<name>A0ABY5IRI7_9FLAO</name>
<evidence type="ECO:0000313" key="1">
    <source>
        <dbReference type="EMBL" id="UUC44162.1"/>
    </source>
</evidence>
<accession>A0ABY5IRI7</accession>
<evidence type="ECO:0000313" key="2">
    <source>
        <dbReference type="Proteomes" id="UP001059844"/>
    </source>
</evidence>
<gene>
    <name evidence="1" type="ORF">NOX80_11010</name>
</gene>
<dbReference type="EMBL" id="CP101751">
    <property type="protein sequence ID" value="UUC44162.1"/>
    <property type="molecule type" value="Genomic_DNA"/>
</dbReference>
<reference evidence="1" key="1">
    <citation type="submission" date="2022-07" db="EMBL/GenBank/DDBJ databases">
        <title>Isolation, identification, and degradation of a PFOSA degrading strain from sewage treatment plant.</title>
        <authorList>
            <person name="Zhang L."/>
            <person name="Huo Y."/>
        </authorList>
    </citation>
    <scope>NUCLEOTIDE SEQUENCE</scope>
    <source>
        <strain evidence="1">C1</strain>
    </source>
</reference>
<protein>
    <recommendedName>
        <fullName evidence="3">DUF2185 domain-containing protein</fullName>
    </recommendedName>
</protein>
<sequence>MINTFVITTKYVIDNKSPVLTVYKDEDGDWQFFGGEIDILEEDASVVSLVEMLNLDPSLGNILWIGNGMKATRASISDEWVTHV</sequence>
<dbReference type="RefSeq" id="WP_256549832.1">
    <property type="nucleotide sequence ID" value="NZ_CP101751.1"/>
</dbReference>
<evidence type="ECO:0008006" key="3">
    <source>
        <dbReference type="Google" id="ProtNLM"/>
    </source>
</evidence>
<keyword evidence="2" id="KW-1185">Reference proteome</keyword>
<dbReference type="Proteomes" id="UP001059844">
    <property type="component" value="Chromosome"/>
</dbReference>